<feature type="compositionally biased region" description="Basic residues" evidence="1">
    <location>
        <begin position="67"/>
        <end position="78"/>
    </location>
</feature>
<feature type="region of interest" description="Disordered" evidence="1">
    <location>
        <begin position="1"/>
        <end position="78"/>
    </location>
</feature>
<evidence type="ECO:0000313" key="2">
    <source>
        <dbReference type="EMBL" id="EYB88137.1"/>
    </source>
</evidence>
<dbReference type="EMBL" id="JARK01001588">
    <property type="protein sequence ID" value="EYB88137.1"/>
    <property type="molecule type" value="Genomic_DNA"/>
</dbReference>
<proteinExistence type="predicted"/>
<comment type="caution">
    <text evidence="2">The sequence shown here is derived from an EMBL/GenBank/DDBJ whole genome shotgun (WGS) entry which is preliminary data.</text>
</comment>
<feature type="compositionally biased region" description="Low complexity" evidence="1">
    <location>
        <begin position="38"/>
        <end position="57"/>
    </location>
</feature>
<sequence>MQVREDYRTLTTRVRQAPSIDPGESGKFSQAESNNNESVPPQVSSSRSDSDSTVSPTAPRHNVIVKNHSKRKKVRDQH</sequence>
<evidence type="ECO:0000313" key="3">
    <source>
        <dbReference type="Proteomes" id="UP000024635"/>
    </source>
</evidence>
<organism evidence="2 3">
    <name type="scientific">Ancylostoma ceylanicum</name>
    <dbReference type="NCBI Taxonomy" id="53326"/>
    <lineage>
        <taxon>Eukaryota</taxon>
        <taxon>Metazoa</taxon>
        <taxon>Ecdysozoa</taxon>
        <taxon>Nematoda</taxon>
        <taxon>Chromadorea</taxon>
        <taxon>Rhabditida</taxon>
        <taxon>Rhabditina</taxon>
        <taxon>Rhabditomorpha</taxon>
        <taxon>Strongyloidea</taxon>
        <taxon>Ancylostomatidae</taxon>
        <taxon>Ancylostomatinae</taxon>
        <taxon>Ancylostoma</taxon>
    </lineage>
</organism>
<feature type="compositionally biased region" description="Polar residues" evidence="1">
    <location>
        <begin position="27"/>
        <end position="37"/>
    </location>
</feature>
<accession>A0A016SCP8</accession>
<dbReference type="AlphaFoldDB" id="A0A016SCP8"/>
<protein>
    <submittedName>
        <fullName evidence="2">Uncharacterized protein</fullName>
    </submittedName>
</protein>
<dbReference type="Proteomes" id="UP000024635">
    <property type="component" value="Unassembled WGS sequence"/>
</dbReference>
<reference evidence="3" key="1">
    <citation type="journal article" date="2015" name="Nat. Genet.">
        <title>The genome and transcriptome of the zoonotic hookworm Ancylostoma ceylanicum identify infection-specific gene families.</title>
        <authorList>
            <person name="Schwarz E.M."/>
            <person name="Hu Y."/>
            <person name="Antoshechkin I."/>
            <person name="Miller M.M."/>
            <person name="Sternberg P.W."/>
            <person name="Aroian R.V."/>
        </authorList>
    </citation>
    <scope>NUCLEOTIDE SEQUENCE</scope>
    <source>
        <strain evidence="3">HY135</strain>
    </source>
</reference>
<gene>
    <name evidence="2" type="primary">Acey_s0252.g238</name>
    <name evidence="2" type="ORF">Y032_0252g238</name>
</gene>
<keyword evidence="3" id="KW-1185">Reference proteome</keyword>
<evidence type="ECO:0000256" key="1">
    <source>
        <dbReference type="SAM" id="MobiDB-lite"/>
    </source>
</evidence>
<name>A0A016SCP8_9BILA</name>